<evidence type="ECO:0000256" key="3">
    <source>
        <dbReference type="ARBA" id="ARBA00023002"/>
    </source>
</evidence>
<dbReference type="GO" id="GO:0016020">
    <property type="term" value="C:membrane"/>
    <property type="evidence" value="ECO:0007669"/>
    <property type="project" value="InterPro"/>
</dbReference>
<dbReference type="InterPro" id="IPR006094">
    <property type="entry name" value="Oxid_FAD_bind_N"/>
</dbReference>
<dbReference type="Gene3D" id="3.30.465.10">
    <property type="match status" value="1"/>
</dbReference>
<evidence type="ECO:0000256" key="1">
    <source>
        <dbReference type="ARBA" id="ARBA00022630"/>
    </source>
</evidence>
<dbReference type="OrthoDB" id="9800184at2"/>
<dbReference type="InterPro" id="IPR016164">
    <property type="entry name" value="FAD-linked_Oxase-like_C"/>
</dbReference>
<sequence length="433" mass="48427">MVDWSNWAGTVHASPSETVMVRDVAHLQLLCEESSLEGRRVKAVGAGHSFTGIAEPTDILLRMDQLSGVMSADAVTGRVWVQAGTPLHVLGPELYRRGLAMTNLGDIDRQTIAGAISTGTHGTGMGFAGLSGQIRGVEMVTSDGSLLRITDDQSPEMLPAVSLGLGALGILTAVEIQCVPKFLLCAQESPDTLHSVLESLDQRVDGSDHFEFYWFPHTDRVLTKTNTRNDDESLRSPLPGWRSRLDDDLLSNKLFDGVNRLTARAPRLIPKVNQLSSRALSARSYVDWSYKVFASARDVRFRESEYAVPREAVPALLRELSRWMQSSTERIAFPVEVRFAAADDRWLSTAYGRETGYIAIHQYHQRDHSAYFNAFWSMLSDHEARPHWGKLHDLAADDLRERYPNFDEFVALRNRLDPRRIFTNAYLDQVLGA</sequence>
<dbReference type="GO" id="GO:0003885">
    <property type="term" value="F:D-arabinono-1,4-lactone oxidase activity"/>
    <property type="evidence" value="ECO:0007669"/>
    <property type="project" value="InterPro"/>
</dbReference>
<evidence type="ECO:0000313" key="6">
    <source>
        <dbReference type="Proteomes" id="UP000320244"/>
    </source>
</evidence>
<dbReference type="Gene3D" id="3.30.70.2520">
    <property type="match status" value="1"/>
</dbReference>
<proteinExistence type="predicted"/>
<protein>
    <submittedName>
        <fullName evidence="5">FAD-binding protein</fullName>
    </submittedName>
</protein>
<accession>A0A563E4V3</accession>
<dbReference type="InterPro" id="IPR016166">
    <property type="entry name" value="FAD-bd_PCMH"/>
</dbReference>
<dbReference type="NCBIfam" id="TIGR01679">
    <property type="entry name" value="bact_FAD_ox"/>
    <property type="match status" value="1"/>
</dbReference>
<keyword evidence="1" id="KW-0285">Flavoprotein</keyword>
<reference evidence="5 6" key="1">
    <citation type="submission" date="2019-05" db="EMBL/GenBank/DDBJ databases">
        <authorList>
            <person name="Lee S.D."/>
        </authorList>
    </citation>
    <scope>NUCLEOTIDE SEQUENCE [LARGE SCALE GENOMIC DNA]</scope>
    <source>
        <strain evidence="5 6">C5-26</strain>
    </source>
</reference>
<evidence type="ECO:0000259" key="4">
    <source>
        <dbReference type="PROSITE" id="PS51387"/>
    </source>
</evidence>
<evidence type="ECO:0000313" key="5">
    <source>
        <dbReference type="EMBL" id="TWP37319.1"/>
    </source>
</evidence>
<evidence type="ECO:0000256" key="2">
    <source>
        <dbReference type="ARBA" id="ARBA00022827"/>
    </source>
</evidence>
<dbReference type="PIRSF" id="PIRSF000136">
    <property type="entry name" value="LGO_GLO"/>
    <property type="match status" value="1"/>
</dbReference>
<dbReference type="PANTHER" id="PTHR43762:SF1">
    <property type="entry name" value="D-ARABINONO-1,4-LACTONE OXIDASE"/>
    <property type="match status" value="1"/>
</dbReference>
<name>A0A563E4V3_9MICO</name>
<dbReference type="InterPro" id="IPR036318">
    <property type="entry name" value="FAD-bd_PCMH-like_sf"/>
</dbReference>
<dbReference type="Pfam" id="PF01565">
    <property type="entry name" value="FAD_binding_4"/>
    <property type="match status" value="1"/>
</dbReference>
<comment type="caution">
    <text evidence="5">The sequence shown here is derived from an EMBL/GenBank/DDBJ whole genome shotgun (WGS) entry which is preliminary data.</text>
</comment>
<dbReference type="InterPro" id="IPR007173">
    <property type="entry name" value="ALO_C"/>
</dbReference>
<dbReference type="InterPro" id="IPR010031">
    <property type="entry name" value="FAD_lactone_oxidase-like"/>
</dbReference>
<dbReference type="InterPro" id="IPR016171">
    <property type="entry name" value="Vanillyl_alc_oxidase_C-sub2"/>
</dbReference>
<gene>
    <name evidence="5" type="ORF">FGL98_06070</name>
</gene>
<reference evidence="5 6" key="2">
    <citation type="submission" date="2019-08" db="EMBL/GenBank/DDBJ databases">
        <title>Jejuicoccus antrihumi gen. nov., sp. nov., a new member of the family Dermacoccaceae isolated from a cave.</title>
        <authorList>
            <person name="Schumann P."/>
            <person name="Kim I.S."/>
        </authorList>
    </citation>
    <scope>NUCLEOTIDE SEQUENCE [LARGE SCALE GENOMIC DNA]</scope>
    <source>
        <strain evidence="5 6">C5-26</strain>
    </source>
</reference>
<dbReference type="AlphaFoldDB" id="A0A563E4V3"/>
<keyword evidence="6" id="KW-1185">Reference proteome</keyword>
<dbReference type="GO" id="GO:0080049">
    <property type="term" value="F:L-gulono-1,4-lactone dehydrogenase activity"/>
    <property type="evidence" value="ECO:0007669"/>
    <property type="project" value="TreeGrafter"/>
</dbReference>
<keyword evidence="2" id="KW-0274">FAD</keyword>
<dbReference type="InterPro" id="IPR016169">
    <property type="entry name" value="FAD-bd_PCMH_sub2"/>
</dbReference>
<dbReference type="GO" id="GO:0071949">
    <property type="term" value="F:FAD binding"/>
    <property type="evidence" value="ECO:0007669"/>
    <property type="project" value="InterPro"/>
</dbReference>
<dbReference type="Gene3D" id="1.10.45.10">
    <property type="entry name" value="Vanillyl-alcohol Oxidase, Chain A, domain 4"/>
    <property type="match status" value="1"/>
</dbReference>
<feature type="domain" description="FAD-binding PCMH-type" evidence="4">
    <location>
        <begin position="11"/>
        <end position="181"/>
    </location>
</feature>
<keyword evidence="3" id="KW-0560">Oxidoreductase</keyword>
<dbReference type="Pfam" id="PF04030">
    <property type="entry name" value="ALO"/>
    <property type="match status" value="1"/>
</dbReference>
<dbReference type="PANTHER" id="PTHR43762">
    <property type="entry name" value="L-GULONOLACTONE OXIDASE"/>
    <property type="match status" value="1"/>
</dbReference>
<dbReference type="Proteomes" id="UP000320244">
    <property type="component" value="Unassembled WGS sequence"/>
</dbReference>
<organism evidence="5 6">
    <name type="scientific">Leekyejoonella antrihumi</name>
    <dbReference type="NCBI Taxonomy" id="1660198"/>
    <lineage>
        <taxon>Bacteria</taxon>
        <taxon>Bacillati</taxon>
        <taxon>Actinomycetota</taxon>
        <taxon>Actinomycetes</taxon>
        <taxon>Micrococcales</taxon>
        <taxon>Dermacoccaceae</taxon>
        <taxon>Leekyejoonella</taxon>
    </lineage>
</organism>
<dbReference type="InterPro" id="IPR016167">
    <property type="entry name" value="FAD-bd_PCMH_sub1"/>
</dbReference>
<dbReference type="EMBL" id="VCQV01000006">
    <property type="protein sequence ID" value="TWP37319.1"/>
    <property type="molecule type" value="Genomic_DNA"/>
</dbReference>
<dbReference type="PROSITE" id="PS51387">
    <property type="entry name" value="FAD_PCMH"/>
    <property type="match status" value="1"/>
</dbReference>
<dbReference type="SUPFAM" id="SSF56176">
    <property type="entry name" value="FAD-binding/transporter-associated domain-like"/>
    <property type="match status" value="1"/>
</dbReference>
<dbReference type="RefSeq" id="WP_146315842.1">
    <property type="nucleotide sequence ID" value="NZ_VCQV01000006.1"/>
</dbReference>
<dbReference type="Gene3D" id="3.30.43.10">
    <property type="entry name" value="Uridine Diphospho-n-acetylenolpyruvylglucosamine Reductase, domain 2"/>
    <property type="match status" value="1"/>
</dbReference>
<dbReference type="SUPFAM" id="SSF55103">
    <property type="entry name" value="FAD-linked oxidases, C-terminal domain"/>
    <property type="match status" value="1"/>
</dbReference>